<dbReference type="Proteomes" id="UP000721861">
    <property type="component" value="Unassembled WGS sequence"/>
</dbReference>
<dbReference type="EMBL" id="JAGUCN010000002">
    <property type="protein sequence ID" value="MBS2210217.1"/>
    <property type="molecule type" value="Genomic_DNA"/>
</dbReference>
<evidence type="ECO:0000313" key="2">
    <source>
        <dbReference type="Proteomes" id="UP000721861"/>
    </source>
</evidence>
<name>A0ABS5K5I9_9BACT</name>
<gene>
    <name evidence="1" type="ORF">KEM09_02325</name>
</gene>
<comment type="caution">
    <text evidence="1">The sequence shown here is derived from an EMBL/GenBank/DDBJ whole genome shotgun (WGS) entry which is preliminary data.</text>
</comment>
<proteinExistence type="predicted"/>
<sequence>MLKAIGGEYPEQYMDYSKALVSIGSVPLPSEASVEQTDLGLSLQWKDDGQENSLDTLFVIANVRGQYVAEYKHSEAERKD</sequence>
<accession>A0ABS5K5I9</accession>
<protein>
    <submittedName>
        <fullName evidence="1">Uncharacterized protein</fullName>
    </submittedName>
</protein>
<reference evidence="1 2" key="1">
    <citation type="journal article" date="2014" name="Int. J. Syst. Evol. Microbiol.">
        <title>Carboxylicivirga gen. nov. in the family Marinilabiliaceae with two novel species, Carboxylicivirga mesophila sp. nov. and Carboxylicivirga taeanensis sp. nov., and reclassification of Cytophaga fermentans as Saccharicrinis fermentans gen. nov., comb. nov.</title>
        <authorList>
            <person name="Yang S.H."/>
            <person name="Seo H.S."/>
            <person name="Woo J.H."/>
            <person name="Oh H.M."/>
            <person name="Jang H."/>
            <person name="Lee J.H."/>
            <person name="Kim S.J."/>
            <person name="Kwon K.K."/>
        </authorList>
    </citation>
    <scope>NUCLEOTIDE SEQUENCE [LARGE SCALE GENOMIC DNA]</scope>
    <source>
        <strain evidence="1 2">JCM 18290</strain>
    </source>
</reference>
<keyword evidence="2" id="KW-1185">Reference proteome</keyword>
<evidence type="ECO:0000313" key="1">
    <source>
        <dbReference type="EMBL" id="MBS2210217.1"/>
    </source>
</evidence>
<organism evidence="1 2">
    <name type="scientific">Carboxylicivirga mesophila</name>
    <dbReference type="NCBI Taxonomy" id="1166478"/>
    <lineage>
        <taxon>Bacteria</taxon>
        <taxon>Pseudomonadati</taxon>
        <taxon>Bacteroidota</taxon>
        <taxon>Bacteroidia</taxon>
        <taxon>Marinilabiliales</taxon>
        <taxon>Marinilabiliaceae</taxon>
        <taxon>Carboxylicivirga</taxon>
    </lineage>
</organism>